<keyword evidence="3" id="KW-0813">Transport</keyword>
<protein>
    <recommendedName>
        <fullName evidence="8">Sec16 Sec23-binding domain-containing protein</fullName>
    </recommendedName>
</protein>
<feature type="domain" description="Sec16 Sec23-binding" evidence="8">
    <location>
        <begin position="17"/>
        <end position="137"/>
    </location>
</feature>
<reference evidence="9 10" key="1">
    <citation type="submission" date="2018-11" db="EMBL/GenBank/DDBJ databases">
        <authorList>
            <consortium name="Pathogen Informatics"/>
        </authorList>
    </citation>
    <scope>NUCLEOTIDE SEQUENCE [LARGE SCALE GENOMIC DNA]</scope>
</reference>
<evidence type="ECO:0000256" key="1">
    <source>
        <dbReference type="ARBA" id="ARBA00004240"/>
    </source>
</evidence>
<comment type="similarity">
    <text evidence="2">Belongs to the SEC16 family.</text>
</comment>
<keyword evidence="10" id="KW-1185">Reference proteome</keyword>
<feature type="chain" id="PRO_5018311136" description="Sec16 Sec23-binding domain-containing protein" evidence="7">
    <location>
        <begin position="25"/>
        <end position="236"/>
    </location>
</feature>
<accession>A0A3P6T1S2</accession>
<name>A0A3P6T1S2_CYLGO</name>
<dbReference type="GO" id="GO:0007030">
    <property type="term" value="P:Golgi organization"/>
    <property type="evidence" value="ECO:0007669"/>
    <property type="project" value="TreeGrafter"/>
</dbReference>
<gene>
    <name evidence="9" type="ORF">CGOC_LOCUS6973</name>
</gene>
<feature type="compositionally biased region" description="Polar residues" evidence="6">
    <location>
        <begin position="197"/>
        <end position="218"/>
    </location>
</feature>
<evidence type="ECO:0000256" key="2">
    <source>
        <dbReference type="ARBA" id="ARBA00005927"/>
    </source>
</evidence>
<sequence length="236" mass="26163">MDGREINFPILCCAVISCTLLSLSQNTQPSNFLLYKSTVEYEICYCSFSLSDFHATEIFGYATRLSEVDACYLSQSLEFQKRRIQYAQLIADFGGFVNDAFRYCLEIASYIRGNKHLLSAQELTDFCDLADRLKYAACASVDEMSSIRSLRTMEQERKLTLQSCEVESGTCSASATPLPKSSPSQRFMTELDMAETSGKQMQTQTPLCPGSSTPSPVVNSLLPEEDVVSQQSDVGA</sequence>
<organism evidence="9 10">
    <name type="scientific">Cylicostephanus goldi</name>
    <name type="common">Nematode worm</name>
    <dbReference type="NCBI Taxonomy" id="71465"/>
    <lineage>
        <taxon>Eukaryota</taxon>
        <taxon>Metazoa</taxon>
        <taxon>Ecdysozoa</taxon>
        <taxon>Nematoda</taxon>
        <taxon>Chromadorea</taxon>
        <taxon>Rhabditida</taxon>
        <taxon>Rhabditina</taxon>
        <taxon>Rhabditomorpha</taxon>
        <taxon>Strongyloidea</taxon>
        <taxon>Strongylidae</taxon>
        <taxon>Cylicostephanus</taxon>
    </lineage>
</organism>
<evidence type="ECO:0000256" key="7">
    <source>
        <dbReference type="SAM" id="SignalP"/>
    </source>
</evidence>
<evidence type="ECO:0000313" key="9">
    <source>
        <dbReference type="EMBL" id="VDK73830.1"/>
    </source>
</evidence>
<dbReference type="Pfam" id="PF12931">
    <property type="entry name" value="TPR_Sec16"/>
    <property type="match status" value="1"/>
</dbReference>
<dbReference type="GO" id="GO:0070973">
    <property type="term" value="P:protein localization to endoplasmic reticulum exit site"/>
    <property type="evidence" value="ECO:0007669"/>
    <property type="project" value="TreeGrafter"/>
</dbReference>
<keyword evidence="7" id="KW-0732">Signal</keyword>
<keyword evidence="4" id="KW-0256">Endoplasmic reticulum</keyword>
<dbReference type="PANTHER" id="PTHR13402">
    <property type="entry name" value="RGPR-RELATED"/>
    <property type="match status" value="1"/>
</dbReference>
<evidence type="ECO:0000256" key="4">
    <source>
        <dbReference type="ARBA" id="ARBA00022824"/>
    </source>
</evidence>
<proteinExistence type="inferred from homology"/>
<evidence type="ECO:0000256" key="6">
    <source>
        <dbReference type="SAM" id="MobiDB-lite"/>
    </source>
</evidence>
<dbReference type="Proteomes" id="UP000271889">
    <property type="component" value="Unassembled WGS sequence"/>
</dbReference>
<dbReference type="GO" id="GO:0012507">
    <property type="term" value="C:ER to Golgi transport vesicle membrane"/>
    <property type="evidence" value="ECO:0007669"/>
    <property type="project" value="TreeGrafter"/>
</dbReference>
<feature type="region of interest" description="Disordered" evidence="6">
    <location>
        <begin position="194"/>
        <end position="236"/>
    </location>
</feature>
<evidence type="ECO:0000259" key="8">
    <source>
        <dbReference type="Pfam" id="PF12931"/>
    </source>
</evidence>
<evidence type="ECO:0000256" key="5">
    <source>
        <dbReference type="ARBA" id="ARBA00022892"/>
    </source>
</evidence>
<dbReference type="OrthoDB" id="8918678at2759"/>
<comment type="subcellular location">
    <subcellularLocation>
        <location evidence="1">Endoplasmic reticulum</location>
    </subcellularLocation>
</comment>
<dbReference type="PANTHER" id="PTHR13402:SF6">
    <property type="entry name" value="SECRETORY 16, ISOFORM I"/>
    <property type="match status" value="1"/>
</dbReference>
<dbReference type="GO" id="GO:0016192">
    <property type="term" value="P:vesicle-mediated transport"/>
    <property type="evidence" value="ECO:0007669"/>
    <property type="project" value="UniProtKB-KW"/>
</dbReference>
<dbReference type="AlphaFoldDB" id="A0A3P6T1S2"/>
<evidence type="ECO:0000256" key="3">
    <source>
        <dbReference type="ARBA" id="ARBA00022448"/>
    </source>
</evidence>
<keyword evidence="5" id="KW-0931">ER-Golgi transport</keyword>
<evidence type="ECO:0000313" key="10">
    <source>
        <dbReference type="Proteomes" id="UP000271889"/>
    </source>
</evidence>
<dbReference type="EMBL" id="UYRV01023566">
    <property type="protein sequence ID" value="VDK73830.1"/>
    <property type="molecule type" value="Genomic_DNA"/>
</dbReference>
<feature type="signal peptide" evidence="7">
    <location>
        <begin position="1"/>
        <end position="24"/>
    </location>
</feature>
<dbReference type="InterPro" id="IPR024298">
    <property type="entry name" value="Sec16_Sec23-bd"/>
</dbReference>
<dbReference type="GO" id="GO:0070971">
    <property type="term" value="C:endoplasmic reticulum exit site"/>
    <property type="evidence" value="ECO:0007669"/>
    <property type="project" value="TreeGrafter"/>
</dbReference>
<dbReference type="PROSITE" id="PS51257">
    <property type="entry name" value="PROKAR_LIPOPROTEIN"/>
    <property type="match status" value="1"/>
</dbReference>